<evidence type="ECO:0000313" key="2">
    <source>
        <dbReference type="Proteomes" id="UP000015105"/>
    </source>
</evidence>
<evidence type="ECO:0008006" key="3">
    <source>
        <dbReference type="Google" id="ProtNLM"/>
    </source>
</evidence>
<evidence type="ECO:0000313" key="1">
    <source>
        <dbReference type="EnsemblPlants" id="AET7Gv21063600.1"/>
    </source>
</evidence>
<reference evidence="2" key="2">
    <citation type="journal article" date="2017" name="Nat. Plants">
        <title>The Aegilops tauschii genome reveals multiple impacts of transposons.</title>
        <authorList>
            <person name="Zhao G."/>
            <person name="Zou C."/>
            <person name="Li K."/>
            <person name="Wang K."/>
            <person name="Li T."/>
            <person name="Gao L."/>
            <person name="Zhang X."/>
            <person name="Wang H."/>
            <person name="Yang Z."/>
            <person name="Liu X."/>
            <person name="Jiang W."/>
            <person name="Mao L."/>
            <person name="Kong X."/>
            <person name="Jiao Y."/>
            <person name="Jia J."/>
        </authorList>
    </citation>
    <scope>NUCLEOTIDE SEQUENCE [LARGE SCALE GENOMIC DNA]</scope>
    <source>
        <strain evidence="2">cv. AL8/78</strain>
    </source>
</reference>
<protein>
    <recommendedName>
        <fullName evidence="3">Reverse transcriptase domain-containing protein</fullName>
    </recommendedName>
</protein>
<proteinExistence type="predicted"/>
<sequence>VGNVRLRLAISRELLLKLDTALESRALSPHEDWLRRQIKASYLGLASLERSIARQRAHLATLKDGDANTSFYHRQCSYRRQKNTVHSLVVDEEIITDQEDMAAAAYAHFDALLGTAAPRECTLDLSALITPANLDDLDAPFDAEEIWQAIKRLPARKAPGPNGFTADFLRACWPI</sequence>
<accession>A0A453STB6</accession>
<reference evidence="1" key="4">
    <citation type="submission" date="2019-03" db="UniProtKB">
        <authorList>
            <consortium name="EnsemblPlants"/>
        </authorList>
    </citation>
    <scope>IDENTIFICATION</scope>
</reference>
<keyword evidence="2" id="KW-1185">Reference proteome</keyword>
<dbReference type="Proteomes" id="UP000015105">
    <property type="component" value="Chromosome 7D"/>
</dbReference>
<name>A0A453STB6_AEGTS</name>
<dbReference type="EnsemblPlants" id="AET7Gv21063600.1">
    <property type="protein sequence ID" value="AET7Gv21063600.1"/>
    <property type="gene ID" value="AET7Gv21063600"/>
</dbReference>
<dbReference type="AlphaFoldDB" id="A0A453STB6"/>
<reference evidence="1" key="5">
    <citation type="journal article" date="2021" name="G3 (Bethesda)">
        <title>Aegilops tauschii genome assembly Aet v5.0 features greater sequence contiguity and improved annotation.</title>
        <authorList>
            <person name="Wang L."/>
            <person name="Zhu T."/>
            <person name="Rodriguez J.C."/>
            <person name="Deal K.R."/>
            <person name="Dubcovsky J."/>
            <person name="McGuire P.E."/>
            <person name="Lux T."/>
            <person name="Spannagl M."/>
            <person name="Mayer K.F.X."/>
            <person name="Baldrich P."/>
            <person name="Meyers B.C."/>
            <person name="Huo N."/>
            <person name="Gu Y.Q."/>
            <person name="Zhou H."/>
            <person name="Devos K.M."/>
            <person name="Bennetzen J.L."/>
            <person name="Unver T."/>
            <person name="Budak H."/>
            <person name="Gulick P.J."/>
            <person name="Galiba G."/>
            <person name="Kalapos B."/>
            <person name="Nelson D.R."/>
            <person name="Li P."/>
            <person name="You F.M."/>
            <person name="Luo M.C."/>
            <person name="Dvorak J."/>
        </authorList>
    </citation>
    <scope>NUCLEOTIDE SEQUENCE [LARGE SCALE GENOMIC DNA]</scope>
    <source>
        <strain evidence="1">cv. AL8/78</strain>
    </source>
</reference>
<organism evidence="1 2">
    <name type="scientific">Aegilops tauschii subsp. strangulata</name>
    <name type="common">Goatgrass</name>
    <dbReference type="NCBI Taxonomy" id="200361"/>
    <lineage>
        <taxon>Eukaryota</taxon>
        <taxon>Viridiplantae</taxon>
        <taxon>Streptophyta</taxon>
        <taxon>Embryophyta</taxon>
        <taxon>Tracheophyta</taxon>
        <taxon>Spermatophyta</taxon>
        <taxon>Magnoliopsida</taxon>
        <taxon>Liliopsida</taxon>
        <taxon>Poales</taxon>
        <taxon>Poaceae</taxon>
        <taxon>BOP clade</taxon>
        <taxon>Pooideae</taxon>
        <taxon>Triticodae</taxon>
        <taxon>Triticeae</taxon>
        <taxon>Triticinae</taxon>
        <taxon>Aegilops</taxon>
    </lineage>
</organism>
<reference evidence="1" key="3">
    <citation type="journal article" date="2017" name="Nature">
        <title>Genome sequence of the progenitor of the wheat D genome Aegilops tauschii.</title>
        <authorList>
            <person name="Luo M.C."/>
            <person name="Gu Y.Q."/>
            <person name="Puiu D."/>
            <person name="Wang H."/>
            <person name="Twardziok S.O."/>
            <person name="Deal K.R."/>
            <person name="Huo N."/>
            <person name="Zhu T."/>
            <person name="Wang L."/>
            <person name="Wang Y."/>
            <person name="McGuire P.E."/>
            <person name="Liu S."/>
            <person name="Long H."/>
            <person name="Ramasamy R.K."/>
            <person name="Rodriguez J.C."/>
            <person name="Van S.L."/>
            <person name="Yuan L."/>
            <person name="Wang Z."/>
            <person name="Xia Z."/>
            <person name="Xiao L."/>
            <person name="Anderson O.D."/>
            <person name="Ouyang S."/>
            <person name="Liang Y."/>
            <person name="Zimin A.V."/>
            <person name="Pertea G."/>
            <person name="Qi P."/>
            <person name="Bennetzen J.L."/>
            <person name="Dai X."/>
            <person name="Dawson M.W."/>
            <person name="Muller H.G."/>
            <person name="Kugler K."/>
            <person name="Rivarola-Duarte L."/>
            <person name="Spannagl M."/>
            <person name="Mayer K.F.X."/>
            <person name="Lu F.H."/>
            <person name="Bevan M.W."/>
            <person name="Leroy P."/>
            <person name="Li P."/>
            <person name="You F.M."/>
            <person name="Sun Q."/>
            <person name="Liu Z."/>
            <person name="Lyons E."/>
            <person name="Wicker T."/>
            <person name="Salzberg S.L."/>
            <person name="Devos K.M."/>
            <person name="Dvorak J."/>
        </authorList>
    </citation>
    <scope>NUCLEOTIDE SEQUENCE [LARGE SCALE GENOMIC DNA]</scope>
    <source>
        <strain evidence="1">cv. AL8/78</strain>
    </source>
</reference>
<dbReference type="Gramene" id="AET7Gv21063600.1">
    <property type="protein sequence ID" value="AET7Gv21063600.1"/>
    <property type="gene ID" value="AET7Gv21063600"/>
</dbReference>
<reference evidence="2" key="1">
    <citation type="journal article" date="2014" name="Science">
        <title>Ancient hybridizations among the ancestral genomes of bread wheat.</title>
        <authorList>
            <consortium name="International Wheat Genome Sequencing Consortium,"/>
            <person name="Marcussen T."/>
            <person name="Sandve S.R."/>
            <person name="Heier L."/>
            <person name="Spannagl M."/>
            <person name="Pfeifer M."/>
            <person name="Jakobsen K.S."/>
            <person name="Wulff B.B."/>
            <person name="Steuernagel B."/>
            <person name="Mayer K.F."/>
            <person name="Olsen O.A."/>
        </authorList>
    </citation>
    <scope>NUCLEOTIDE SEQUENCE [LARGE SCALE GENOMIC DNA]</scope>
    <source>
        <strain evidence="2">cv. AL8/78</strain>
    </source>
</reference>